<dbReference type="InterPro" id="IPR029060">
    <property type="entry name" value="PIN-like_dom_sf"/>
</dbReference>
<dbReference type="SUPFAM" id="SSF88723">
    <property type="entry name" value="PIN domain-like"/>
    <property type="match status" value="1"/>
</dbReference>
<dbReference type="PATRIC" id="fig|1166018.3.peg.2129"/>
<dbReference type="PANTHER" id="PTHR36173:SF2">
    <property type="entry name" value="RIBONUCLEASE VAPC16"/>
    <property type="match status" value="1"/>
</dbReference>
<feature type="domain" description="PIN" evidence="1">
    <location>
        <begin position="5"/>
        <end position="144"/>
    </location>
</feature>
<evidence type="ECO:0000313" key="2">
    <source>
        <dbReference type="EMBL" id="CCH03153.1"/>
    </source>
</evidence>
<sequence>MDELILDTITLDYLTRNQKALSSAARRRIEQADTVYVCVVSMWELANHIREGLIVLNADFDTFYQKALQTLGITLLDTQWLALNYLSTFDYQIISKPWQRTIKNTLITGIKQELHKDPFDRMIIAHGLTMNLPVVSPDTLFPYYADRGLKVIW</sequence>
<dbReference type="OrthoDB" id="9798990at2"/>
<dbReference type="PANTHER" id="PTHR36173">
    <property type="entry name" value="RIBONUCLEASE VAPC16-RELATED"/>
    <property type="match status" value="1"/>
</dbReference>
<proteinExistence type="predicted"/>
<evidence type="ECO:0000259" key="1">
    <source>
        <dbReference type="Pfam" id="PF01850"/>
    </source>
</evidence>
<dbReference type="InterPro" id="IPR052919">
    <property type="entry name" value="TA_system_RNase"/>
</dbReference>
<dbReference type="RefSeq" id="WP_015334252.1">
    <property type="nucleotide sequence ID" value="NC_020054.1"/>
</dbReference>
<dbReference type="Proteomes" id="UP000011058">
    <property type="component" value="Chromosome"/>
</dbReference>
<dbReference type="InterPro" id="IPR041705">
    <property type="entry name" value="PIN_Sll0205"/>
</dbReference>
<keyword evidence="3" id="KW-1185">Reference proteome</keyword>
<protein>
    <recommendedName>
        <fullName evidence="1">PIN domain-containing protein</fullName>
    </recommendedName>
</protein>
<reference evidence="2 3" key="1">
    <citation type="journal article" date="2012" name="J. Bacteriol.">
        <title>Genome Sequence of Fibrella aestuarina BUZ 2T, a Filamentous Marine Bacterium.</title>
        <authorList>
            <person name="Filippini M."/>
            <person name="Qi W."/>
            <person name="Blom J."/>
            <person name="Goesmann A."/>
            <person name="Smits T.H."/>
            <person name="Bagheri H.C."/>
        </authorList>
    </citation>
    <scope>NUCLEOTIDE SEQUENCE [LARGE SCALE GENOMIC DNA]</scope>
    <source>
        <strain evidence="3">BUZ 2T</strain>
    </source>
</reference>
<dbReference type="CDD" id="cd09872">
    <property type="entry name" value="PIN_Sll0205-like"/>
    <property type="match status" value="1"/>
</dbReference>
<dbReference type="HOGENOM" id="CLU_129890_1_0_10"/>
<dbReference type="InterPro" id="IPR002716">
    <property type="entry name" value="PIN_dom"/>
</dbReference>
<dbReference type="KEGG" id="fae:FAES_5154"/>
<gene>
    <name evidence="2" type="ORF">FAES_5154</name>
</gene>
<dbReference type="Gene3D" id="3.40.50.1010">
    <property type="entry name" value="5'-nuclease"/>
    <property type="match status" value="1"/>
</dbReference>
<dbReference type="AlphaFoldDB" id="I0KGA0"/>
<organism evidence="2 3">
    <name type="scientific">Fibrella aestuarina BUZ 2</name>
    <dbReference type="NCBI Taxonomy" id="1166018"/>
    <lineage>
        <taxon>Bacteria</taxon>
        <taxon>Pseudomonadati</taxon>
        <taxon>Bacteroidota</taxon>
        <taxon>Cytophagia</taxon>
        <taxon>Cytophagales</taxon>
        <taxon>Spirosomataceae</taxon>
        <taxon>Fibrella</taxon>
    </lineage>
</organism>
<name>I0KGA0_9BACT</name>
<dbReference type="eggNOG" id="COG3744">
    <property type="taxonomic scope" value="Bacteria"/>
</dbReference>
<accession>I0KGA0</accession>
<dbReference type="Pfam" id="PF01850">
    <property type="entry name" value="PIN"/>
    <property type="match status" value="1"/>
</dbReference>
<evidence type="ECO:0000313" key="3">
    <source>
        <dbReference type="Proteomes" id="UP000011058"/>
    </source>
</evidence>
<dbReference type="STRING" id="1166018.FAES_5154"/>
<dbReference type="EMBL" id="HE796683">
    <property type="protein sequence ID" value="CCH03153.1"/>
    <property type="molecule type" value="Genomic_DNA"/>
</dbReference>